<dbReference type="SMART" id="SM00825">
    <property type="entry name" value="PKS_KS"/>
    <property type="match status" value="1"/>
</dbReference>
<dbReference type="Gene3D" id="3.40.50.720">
    <property type="entry name" value="NAD(P)-binding Rossmann-like Domain"/>
    <property type="match status" value="1"/>
</dbReference>
<dbReference type="InterPro" id="IPR001227">
    <property type="entry name" value="Ac_transferase_dom_sf"/>
</dbReference>
<dbReference type="CDD" id="cd00833">
    <property type="entry name" value="PKS"/>
    <property type="match status" value="1"/>
</dbReference>
<dbReference type="InterPro" id="IPR013785">
    <property type="entry name" value="Aldolase_TIM"/>
</dbReference>
<dbReference type="SUPFAM" id="SSF47336">
    <property type="entry name" value="ACP-like"/>
    <property type="match status" value="1"/>
</dbReference>
<dbReference type="EMBL" id="AP019620">
    <property type="protein sequence ID" value="BBJ46445.1"/>
    <property type="molecule type" value="Genomic_DNA"/>
</dbReference>
<dbReference type="InterPro" id="IPR020841">
    <property type="entry name" value="PKS_Beta-ketoAc_synthase_dom"/>
</dbReference>
<dbReference type="InterPro" id="IPR057326">
    <property type="entry name" value="KR_dom"/>
</dbReference>
<dbReference type="PROSITE" id="PS52004">
    <property type="entry name" value="KS3_2"/>
    <property type="match status" value="1"/>
</dbReference>
<dbReference type="SMART" id="SM00822">
    <property type="entry name" value="PKS_KR"/>
    <property type="match status" value="1"/>
</dbReference>
<dbReference type="Pfam" id="PF03060">
    <property type="entry name" value="NMO"/>
    <property type="match status" value="2"/>
</dbReference>
<dbReference type="GO" id="GO:0017000">
    <property type="term" value="P:antibiotic biosynthetic process"/>
    <property type="evidence" value="ECO:0007669"/>
    <property type="project" value="UniProtKB-KW"/>
</dbReference>
<dbReference type="SUPFAM" id="SSF55048">
    <property type="entry name" value="Probable ACP-binding domain of malonyl-CoA ACP transacylase"/>
    <property type="match status" value="1"/>
</dbReference>
<dbReference type="InterPro" id="IPR009081">
    <property type="entry name" value="PP-bd_ACP"/>
</dbReference>
<dbReference type="GO" id="GO:0016747">
    <property type="term" value="F:acyltransferase activity, transferring groups other than amino-acyl groups"/>
    <property type="evidence" value="ECO:0007669"/>
    <property type="project" value="UniProtKB-ARBA"/>
</dbReference>
<sequence length="2398" mass="248286">MSSAVDAGDLVIGITPLGEPDARLAAAVSRAGGLGVLDLGTTGREALQAWEDIGEWVADGRYGVRVAAGCRLTPADLLDTAAVSSPEGGAPGPHTVVLGVDSPWPVEAVSDRCRVLAEVTDLDAALEAVRAGAHGLIARGSESGGRIGALGTFILLQRLLADPRVSLPVWACGGIGPHTAAASVLGGAAGVVLDTQLALLAESGLPEDRAAAIRSMDGSETIVLDGHRVLRPRGRVTQHIEPNLTVGQDGFLAVQFAERWRDAGRTVRGITDAIREVAHEAVRNGSAVSALRPGAPLSTRLGTRLPLAQGPMTRVSDQGAFASAVAAGGALPFIALALAGRDQARTMLEEAAAALDGRPWGVGVLGFAPEEIRNAQLEAVRAIRPSHTIIAGGRPSQAKALERDGIATYLHVPSPGLLRQFLQAGARRFVFEGSECGGHVGPRNSFPLWEAQIAVVEDFLDDTAHDPRHTANTQGTDGTEATDGADDTDGAGIEIFFAGGVHDERSAAMVAALAAPLTRRGVAVGSLMGTAYLFTEEAVAHGAVQPLFQRQVVAAEHTVLLETAPGHATRCVPSPFTESFDTVKERLRNEGLPDRDVWERLERLNVGRLRIASKGMDRGPDGALTSVDEEHQLSDGMFMAGQVAVMRSATTTIAALHHAVGPGAADFLTARAEAVCERLGVASAPAAAEAPAPLDVAVVGMACMFPQAPDLASFWANVVGGVDAVTEVPAERWDPAVHYTGDKDGASASQWGGFLPPIPFDPLRYGIPPASLGSIEPVQLLALEAARRALDDAGYGDPGDGGRTFDRSRTSVVFGAEAGSDLSNAQTLRAVLPRYVREVPRDLADQLPRLTEDSFPGMLANVISGRIANRLDLGGANYTVDAACASSLAAVDVACKELTAGTSDLVLCGGADLHNGINDYVLFSSVHALSPTGRSRTFDSSADGIALGEGVACVVLKRLADAERDGDRVYGVIKGVGSSSDGRSLGLTAPRPEGQRAALERAYANAHLSPADVGLIEAHGTGTVVGDRTELTVLSETFTDAGAAPGACALGSVKSQIGHTKCAAGLAGLVKAAMALYTGITPPTLHLTRPNAAWDADRSPFSFHTRARPWAAAPAERVAGVSAFGFGGTNFHVVLAAHGRGAPPAQGLDAWPAELFLFRGADRAAALRVVRETLDQLMANDTAGRPWRLRDLALTASRRADAGHEPVRVAVVAADLDDLAARLRQVLTGDQPGPGPHGTDGLHIAPETAQEAGDEPERGRVAFLFPGQGSQRPGMFADAFVTFPELQRQLRHGRAYADALYPPAAFDEAGQAAQRTAITDTRVAQPALGMVGLAAYTLLTSAGVRPDMAAGHSYGELVALCAAGALDLRTLPRLSAERAAAILGAAEAAGEEPGTMAAVTAAPGEVEPVLRAAELAERVVIANHNAPRQTVISGPERDIQEAVRLLRAAGHSAKRIPVACAFHSPLVAGAGARFAEALARHPVRVAEFPVWANRTAAPHGAEPDAIRAELAAQIGAPVRFVAQIEAMYEAGARIFVEAGPGTVLTRLVGEILDGRPHLALACEGRRTGSVGPRGFLDTLARLAVAGVPVRTAWLFHGRDAVAAGSAPPPKRPGWTVDGHLVRTADGELLPGALAPARRVMEATVSQTDRTGGGEYGGRDALISEFLRTSREMIAAQRDVLLTYFGGAPGERHASPPAPVVAAAPLPVELGSVAAAPVAATSGAPAPVAAVSPASAPPAPATGRDVLRAVSEIISERTGYPVDMIEPDLDLEADLSIDSIKRAEIAGELARRLGVAGADTGALGDEELEELAKARTTAAVTDWLTARLAPPAPAASTTPPGAPEPVAEDVAAEPVAVVEPEPVAVVEPEPVAVSGVAPKRLRLVPVPLGAPEDGATAPPELTGRRFALLGGEGDGVAEAVAARLGERGAEAVCFAAGHPLIEEDGRVDGVLLLDPLATSGAPVLPEAFTVLQSALRRAPHWLLALRHVDPLAARTAGLRGVFRTVAREYPDIVTRLVEFPAEAAWRAEVAGSADVAGSAHVAGPANAPGSADAPRFADAVADGLLDELLAPDRTPVVLRTADGRRHRLDLVETPLGALAGSGAGPAGDGAAEAAALGLDRDAVVVLVGGARGITARCAATFASAARCRIELLGRTTEPGGPEDPATAGARDETALRAALAARGGLGPAEIQREADRILARREVAATIEELTALGGRVRYRSVDFRDAEAVLQAVKQIHADHGRLDGVVYGAGVIEDRLIAEKSAESFQRVYGTKVEGARTLLDALAELPEPPAFAVLFGSIAAALGNRGQVDYAAANDTLETLGARWRDRTGRRALTVHWGPWAPTGAHGGMVTPELGREYARRGISLIDPEEGTLALLRELAWGEESTGSVVYTASGW</sequence>
<dbReference type="SUPFAM" id="SSF52151">
    <property type="entry name" value="FabD/lysophospholipase-like"/>
    <property type="match status" value="1"/>
</dbReference>
<feature type="domain" description="Ketosynthase family 3 (KS3)" evidence="6">
    <location>
        <begin position="693"/>
        <end position="1137"/>
    </location>
</feature>
<dbReference type="Proteomes" id="UP000463951">
    <property type="component" value="Chromosome"/>
</dbReference>
<keyword evidence="1" id="KW-0596">Phosphopantetheine</keyword>
<dbReference type="Gene3D" id="3.40.366.10">
    <property type="entry name" value="Malonyl-Coenzyme A Acyl Carrier Protein, domain 2"/>
    <property type="match status" value="1"/>
</dbReference>
<dbReference type="PANTHER" id="PTHR43074:SF1">
    <property type="entry name" value="BETA-KETOACYL SYNTHASE FAMILY PROTEIN-RELATED"/>
    <property type="match status" value="1"/>
</dbReference>
<dbReference type="Gene3D" id="3.20.20.70">
    <property type="entry name" value="Aldolase class I"/>
    <property type="match status" value="2"/>
</dbReference>
<proteinExistence type="predicted"/>
<accession>A0A499UW80</accession>
<dbReference type="Gene3D" id="3.30.70.250">
    <property type="entry name" value="Malonyl-CoA ACP transacylase, ACP-binding"/>
    <property type="match status" value="1"/>
</dbReference>
<keyword evidence="3" id="KW-0808">Transferase</keyword>
<dbReference type="Pfam" id="PF00698">
    <property type="entry name" value="Acyl_transf_1"/>
    <property type="match status" value="1"/>
</dbReference>
<dbReference type="Pfam" id="PF08659">
    <property type="entry name" value="KR"/>
    <property type="match status" value="1"/>
</dbReference>
<feature type="compositionally biased region" description="Low complexity" evidence="5">
    <location>
        <begin position="473"/>
        <end position="482"/>
    </location>
</feature>
<dbReference type="Pfam" id="PF00550">
    <property type="entry name" value="PP-binding"/>
    <property type="match status" value="1"/>
</dbReference>
<dbReference type="InterPro" id="IPR014030">
    <property type="entry name" value="Ketoacyl_synth_N"/>
</dbReference>
<dbReference type="InterPro" id="IPR036736">
    <property type="entry name" value="ACP-like_sf"/>
</dbReference>
<evidence type="ECO:0000313" key="7">
    <source>
        <dbReference type="EMBL" id="BBJ46445.1"/>
    </source>
</evidence>
<dbReference type="InterPro" id="IPR036291">
    <property type="entry name" value="NAD(P)-bd_dom_sf"/>
</dbReference>
<reference evidence="7 8" key="1">
    <citation type="journal article" date="2020" name="Int. J. Syst. Evol. Microbiol.">
        <title>Reclassification of Streptomyces castelarensis and Streptomyces sporoclivatus as later heterotypic synonyms of Streptomyces antimycoticus.</title>
        <authorList>
            <person name="Komaki H."/>
            <person name="Tamura T."/>
        </authorList>
    </citation>
    <scope>NUCLEOTIDE SEQUENCE [LARGE SCALE GENOMIC DNA]</scope>
    <source>
        <strain evidence="7 8">NBRC 100767</strain>
    </source>
</reference>
<dbReference type="InterPro" id="IPR014043">
    <property type="entry name" value="Acyl_transferase_dom"/>
</dbReference>
<dbReference type="SMART" id="SM00827">
    <property type="entry name" value="PKS_AT"/>
    <property type="match status" value="1"/>
</dbReference>
<dbReference type="PANTHER" id="PTHR43074">
    <property type="entry name" value="OMEGA-3 POLYUNSATURATED FATTY ACID SYNTHASE PFAB-RELATED"/>
    <property type="match status" value="1"/>
</dbReference>
<dbReference type="Pfam" id="PF00109">
    <property type="entry name" value="ketoacyl-synt"/>
    <property type="match status" value="1"/>
</dbReference>
<dbReference type="SUPFAM" id="SSF53901">
    <property type="entry name" value="Thiolase-like"/>
    <property type="match status" value="1"/>
</dbReference>
<evidence type="ECO:0000256" key="2">
    <source>
        <dbReference type="ARBA" id="ARBA00022553"/>
    </source>
</evidence>
<dbReference type="Gene3D" id="1.10.1200.10">
    <property type="entry name" value="ACP-like"/>
    <property type="match status" value="1"/>
</dbReference>
<keyword evidence="2" id="KW-0597">Phosphoprotein</keyword>
<dbReference type="InterPro" id="IPR014031">
    <property type="entry name" value="Ketoacyl_synth_C"/>
</dbReference>
<dbReference type="InterPro" id="IPR016035">
    <property type="entry name" value="Acyl_Trfase/lysoPLipase"/>
</dbReference>
<evidence type="ECO:0000256" key="5">
    <source>
        <dbReference type="SAM" id="MobiDB-lite"/>
    </source>
</evidence>
<dbReference type="InterPro" id="IPR013968">
    <property type="entry name" value="PKS_KR"/>
</dbReference>
<dbReference type="SUPFAM" id="SSF51412">
    <property type="entry name" value="Inosine monophosphate dehydrogenase (IMPDH)"/>
    <property type="match status" value="2"/>
</dbReference>
<evidence type="ECO:0000256" key="1">
    <source>
        <dbReference type="ARBA" id="ARBA00022450"/>
    </source>
</evidence>
<evidence type="ECO:0000259" key="6">
    <source>
        <dbReference type="PROSITE" id="PS52004"/>
    </source>
</evidence>
<evidence type="ECO:0000256" key="3">
    <source>
        <dbReference type="ARBA" id="ARBA00022679"/>
    </source>
</evidence>
<dbReference type="InterPro" id="IPR052568">
    <property type="entry name" value="PKS-FAS_Synthase"/>
</dbReference>
<protein>
    <recommendedName>
        <fullName evidence="6">Ketosynthase family 3 (KS3) domain-containing protein</fullName>
    </recommendedName>
</protein>
<dbReference type="InterPro" id="IPR016039">
    <property type="entry name" value="Thiolase-like"/>
</dbReference>
<dbReference type="InterPro" id="IPR016036">
    <property type="entry name" value="Malonyl_transacylase_ACP-bd"/>
</dbReference>
<organism evidence="7 8">
    <name type="scientific">Streptomyces antimycoticus</name>
    <dbReference type="NCBI Taxonomy" id="68175"/>
    <lineage>
        <taxon>Bacteria</taxon>
        <taxon>Bacillati</taxon>
        <taxon>Actinomycetota</taxon>
        <taxon>Actinomycetes</taxon>
        <taxon>Kitasatosporales</taxon>
        <taxon>Streptomycetaceae</taxon>
        <taxon>Streptomyces</taxon>
        <taxon>Streptomyces violaceusniger group</taxon>
    </lineage>
</organism>
<evidence type="ECO:0000256" key="4">
    <source>
        <dbReference type="ARBA" id="ARBA00023194"/>
    </source>
</evidence>
<dbReference type="SUPFAM" id="SSF51735">
    <property type="entry name" value="NAD(P)-binding Rossmann-fold domains"/>
    <property type="match status" value="2"/>
</dbReference>
<dbReference type="Pfam" id="PF02801">
    <property type="entry name" value="Ketoacyl-synt_C"/>
    <property type="match status" value="1"/>
</dbReference>
<gene>
    <name evidence="7" type="ORF">SSPO_091630</name>
</gene>
<name>A0A499UW80_9ACTN</name>
<keyword evidence="4" id="KW-0045">Antibiotic biosynthesis</keyword>
<dbReference type="Gene3D" id="3.40.47.10">
    <property type="match status" value="1"/>
</dbReference>
<evidence type="ECO:0000313" key="8">
    <source>
        <dbReference type="Proteomes" id="UP000463951"/>
    </source>
</evidence>
<feature type="region of interest" description="Disordered" evidence="5">
    <location>
        <begin position="464"/>
        <end position="486"/>
    </location>
</feature>